<dbReference type="PANTHER" id="PTHR38015:SF1">
    <property type="entry name" value="OPINE DEHYDROGENASE DOMAIN-CONTAINING PROTEIN"/>
    <property type="match status" value="1"/>
</dbReference>
<gene>
    <name evidence="4" type="ORF">FCC1311_001452</name>
</gene>
<comment type="caution">
    <text evidence="4">The sequence shown here is derived from an EMBL/GenBank/DDBJ whole genome shotgun (WGS) entry which is preliminary data.</text>
</comment>
<dbReference type="InterPro" id="IPR008927">
    <property type="entry name" value="6-PGluconate_DH-like_C_sf"/>
</dbReference>
<dbReference type="AlphaFoldDB" id="A0A2R5FYT9"/>
<proteinExistence type="predicted"/>
<dbReference type="Proteomes" id="UP000241890">
    <property type="component" value="Unassembled WGS sequence"/>
</dbReference>
<dbReference type="Gene3D" id="3.40.50.720">
    <property type="entry name" value="NAD(P)-binding Rossmann-like Domain"/>
    <property type="match status" value="1"/>
</dbReference>
<dbReference type="InterPro" id="IPR036291">
    <property type="entry name" value="NAD(P)-bd_dom_sf"/>
</dbReference>
<evidence type="ECO:0000259" key="3">
    <source>
        <dbReference type="Pfam" id="PF02317"/>
    </source>
</evidence>
<dbReference type="GO" id="GO:0051287">
    <property type="term" value="F:NAD binding"/>
    <property type="evidence" value="ECO:0007669"/>
    <property type="project" value="InterPro"/>
</dbReference>
<dbReference type="GO" id="GO:0046168">
    <property type="term" value="P:glycerol-3-phosphate catabolic process"/>
    <property type="evidence" value="ECO:0007669"/>
    <property type="project" value="InterPro"/>
</dbReference>
<dbReference type="Gene3D" id="1.10.1040.10">
    <property type="entry name" value="N-(1-d-carboxylethyl)-l-norvaline Dehydrogenase, domain 2"/>
    <property type="match status" value="1"/>
</dbReference>
<feature type="domain" description="Glycerol-3-phosphate dehydrogenase NAD-dependent N-terminal" evidence="2">
    <location>
        <begin position="3"/>
        <end position="104"/>
    </location>
</feature>
<evidence type="ECO:0000313" key="4">
    <source>
        <dbReference type="EMBL" id="GBG23926.1"/>
    </source>
</evidence>
<dbReference type="EMBL" id="BEYU01000001">
    <property type="protein sequence ID" value="GBG23926.1"/>
    <property type="molecule type" value="Genomic_DNA"/>
</dbReference>
<dbReference type="InterPro" id="IPR011128">
    <property type="entry name" value="G3P_DH_NAD-dep_N"/>
</dbReference>
<sequence>MYVTVIGGGNSTPIFATLAKKAGHEVAILTRKPEAWSKTVGFDNEDKEYLEGVEKMEAEVDLVTSDPAACIPQSDLIFIAGIPIHHNPEVLKEKVAPHLNREKKVFVGSICAYGGFNWVCADALGKGNYVIFGTQLIPWCCGTRKYGETGVVFGAKRMLRIATEDGKDEHGVKKIMQDILKIPDVRDTDFLASTLWPNNSSLHPPILYGLFKDWDGKTGYDKDSVPVRIYAELTDSSADALCKFDDELVAIVDALKVHYPENKHLHEDFRLRSCIIENYKDQVEDTSTTATTVRTNKAFGSHNIPYKTLEDGKVVPIVAHKFFETDLSFGVTTFIDIANMLGVEVPTMIAIGRWNQALVNKDYISEDGKITGKDAGECILPSAYGLDEKNLDKGRR</sequence>
<dbReference type="InterPro" id="IPR051729">
    <property type="entry name" value="Opine/Lysopine_DH"/>
</dbReference>
<accession>A0A2R5FYT9</accession>
<dbReference type="Pfam" id="PF01210">
    <property type="entry name" value="NAD_Gly3P_dh_N"/>
    <property type="match status" value="1"/>
</dbReference>
<evidence type="ECO:0000256" key="1">
    <source>
        <dbReference type="ARBA" id="ARBA00023002"/>
    </source>
</evidence>
<protein>
    <submittedName>
        <fullName evidence="4">Octopine dehydrogenase</fullName>
    </submittedName>
</protein>
<name>A0A2R5FYT9_9STRA</name>
<keyword evidence="1" id="KW-0560">Oxidoreductase</keyword>
<keyword evidence="5" id="KW-1185">Reference proteome</keyword>
<dbReference type="InterPro" id="IPR003421">
    <property type="entry name" value="Opine_DH"/>
</dbReference>
<dbReference type="PANTHER" id="PTHR38015">
    <property type="entry name" value="BLR6086 PROTEIN"/>
    <property type="match status" value="1"/>
</dbReference>
<dbReference type="Pfam" id="PF02317">
    <property type="entry name" value="Octopine_DH"/>
    <property type="match status" value="1"/>
</dbReference>
<dbReference type="SUPFAM" id="SSF48179">
    <property type="entry name" value="6-phosphogluconate dehydrogenase C-terminal domain-like"/>
    <property type="match status" value="1"/>
</dbReference>
<evidence type="ECO:0000259" key="2">
    <source>
        <dbReference type="Pfam" id="PF01210"/>
    </source>
</evidence>
<dbReference type="InterPro" id="IPR013328">
    <property type="entry name" value="6PGD_dom2"/>
</dbReference>
<reference evidence="4 5" key="1">
    <citation type="submission" date="2017-12" db="EMBL/GenBank/DDBJ databases">
        <title>Sequencing, de novo assembly and annotation of complete genome of a new Thraustochytrid species, strain FCC1311.</title>
        <authorList>
            <person name="Sedici K."/>
            <person name="Godart F."/>
            <person name="Aiese Cigliano R."/>
            <person name="Sanseverino W."/>
            <person name="Barakat M."/>
            <person name="Ortet P."/>
            <person name="Marechal E."/>
            <person name="Cagnac O."/>
            <person name="Amato A."/>
        </authorList>
    </citation>
    <scope>NUCLEOTIDE SEQUENCE [LARGE SCALE GENOMIC DNA]</scope>
</reference>
<feature type="domain" description="Opine dehydrogenase" evidence="3">
    <location>
        <begin position="188"/>
        <end position="358"/>
    </location>
</feature>
<dbReference type="GO" id="GO:0016616">
    <property type="term" value="F:oxidoreductase activity, acting on the CH-OH group of donors, NAD or NADP as acceptor"/>
    <property type="evidence" value="ECO:0007669"/>
    <property type="project" value="InterPro"/>
</dbReference>
<dbReference type="SUPFAM" id="SSF51735">
    <property type="entry name" value="NAD(P)-binding Rossmann-fold domains"/>
    <property type="match status" value="1"/>
</dbReference>
<organism evidence="4 5">
    <name type="scientific">Hondaea fermentalgiana</name>
    <dbReference type="NCBI Taxonomy" id="2315210"/>
    <lineage>
        <taxon>Eukaryota</taxon>
        <taxon>Sar</taxon>
        <taxon>Stramenopiles</taxon>
        <taxon>Bigyra</taxon>
        <taxon>Labyrinthulomycetes</taxon>
        <taxon>Thraustochytrida</taxon>
        <taxon>Thraustochytriidae</taxon>
        <taxon>Hondaea</taxon>
    </lineage>
</organism>
<evidence type="ECO:0000313" key="5">
    <source>
        <dbReference type="Proteomes" id="UP000241890"/>
    </source>
</evidence>
<dbReference type="InParanoid" id="A0A2R5FYT9"/>
<dbReference type="OrthoDB" id="6058913at2759"/>